<dbReference type="InterPro" id="IPR006616">
    <property type="entry name" value="DM9_repeat"/>
</dbReference>
<dbReference type="GO" id="GO:0006094">
    <property type="term" value="P:gluconeogenesis"/>
    <property type="evidence" value="ECO:0007669"/>
    <property type="project" value="TreeGrafter"/>
</dbReference>
<comment type="similarity">
    <text evidence="5 16">Belongs to the phosphoglycerate kinase family.</text>
</comment>
<dbReference type="GO" id="GO:0043531">
    <property type="term" value="F:ADP binding"/>
    <property type="evidence" value="ECO:0007669"/>
    <property type="project" value="TreeGrafter"/>
</dbReference>
<dbReference type="GO" id="GO:0005524">
    <property type="term" value="F:ATP binding"/>
    <property type="evidence" value="ECO:0007669"/>
    <property type="project" value="UniProtKB-KW"/>
</dbReference>
<dbReference type="GO" id="GO:0005829">
    <property type="term" value="C:cytosol"/>
    <property type="evidence" value="ECO:0007669"/>
    <property type="project" value="TreeGrafter"/>
</dbReference>
<dbReference type="Gene3D" id="3.40.50.1260">
    <property type="entry name" value="Phosphoglycerate kinase, N-terminal domain"/>
    <property type="match status" value="3"/>
</dbReference>
<dbReference type="EC" id="2.7.2.3" evidence="7 16"/>
<keyword evidence="8" id="KW-0963">Cytoplasm</keyword>
<keyword evidence="11" id="KW-0547">Nucleotide-binding</keyword>
<dbReference type="RefSeq" id="XP_031027098.1">
    <property type="nucleotide sequence ID" value="XM_031166750.1"/>
</dbReference>
<evidence type="ECO:0000313" key="19">
    <source>
        <dbReference type="Proteomes" id="UP000319731"/>
    </source>
</evidence>
<dbReference type="SMART" id="SM00696">
    <property type="entry name" value="DM9"/>
    <property type="match status" value="2"/>
</dbReference>
<protein>
    <recommendedName>
        <fullName evidence="7 16">Phosphoglycerate kinase</fullName>
        <ecNumber evidence="7 16">2.7.2.3</ecNumber>
    </recommendedName>
</protein>
<evidence type="ECO:0000256" key="4">
    <source>
        <dbReference type="ARBA" id="ARBA00004838"/>
    </source>
</evidence>
<dbReference type="FunFam" id="3.40.50.1260:FF:000019">
    <property type="entry name" value="Phosphoglycerate kinase 1"/>
    <property type="match status" value="1"/>
</dbReference>
<dbReference type="HAMAP" id="MF_00145">
    <property type="entry name" value="Phosphoglyc_kinase"/>
    <property type="match status" value="1"/>
</dbReference>
<proteinExistence type="inferred from homology"/>
<keyword evidence="9 16" id="KW-0808">Transferase</keyword>
<accession>A0A507CCF8</accession>
<dbReference type="PRINTS" id="PR00477">
    <property type="entry name" value="PHGLYCKINASE"/>
</dbReference>
<evidence type="ECO:0000256" key="16">
    <source>
        <dbReference type="RuleBase" id="RU000532"/>
    </source>
</evidence>
<dbReference type="Pfam" id="PF00162">
    <property type="entry name" value="PGK"/>
    <property type="match status" value="1"/>
</dbReference>
<dbReference type="AlphaFoldDB" id="A0A507CCF8"/>
<evidence type="ECO:0000256" key="14">
    <source>
        <dbReference type="ARBA" id="ARBA00022842"/>
    </source>
</evidence>
<comment type="subunit">
    <text evidence="6 17">Monomer.</text>
</comment>
<keyword evidence="19" id="KW-1185">Reference proteome</keyword>
<comment type="cofactor">
    <cofactor evidence="2">
        <name>Mg(2+)</name>
        <dbReference type="ChEBI" id="CHEBI:18420"/>
    </cofactor>
</comment>
<dbReference type="Pfam" id="PF11901">
    <property type="entry name" value="DM9"/>
    <property type="match status" value="1"/>
</dbReference>
<evidence type="ECO:0000256" key="10">
    <source>
        <dbReference type="ARBA" id="ARBA00022723"/>
    </source>
</evidence>
<evidence type="ECO:0000256" key="13">
    <source>
        <dbReference type="ARBA" id="ARBA00022840"/>
    </source>
</evidence>
<dbReference type="InterPro" id="IPR036043">
    <property type="entry name" value="Phosphoglycerate_kinase_sf"/>
</dbReference>
<evidence type="ECO:0000256" key="7">
    <source>
        <dbReference type="ARBA" id="ARBA00013061"/>
    </source>
</evidence>
<dbReference type="PANTHER" id="PTHR11406:SF0">
    <property type="entry name" value="PHOSPHOGLYCERATE KINASE"/>
    <property type="match status" value="1"/>
</dbReference>
<evidence type="ECO:0000256" key="8">
    <source>
        <dbReference type="ARBA" id="ARBA00022490"/>
    </source>
</evidence>
<reference evidence="18 19" key="1">
    <citation type="journal article" date="2019" name="Sci. Rep.">
        <title>Comparative genomics of chytrid fungi reveal insights into the obligate biotrophic and pathogenic lifestyle of Synchytrium endobioticum.</title>
        <authorList>
            <person name="van de Vossenberg B.T.L.H."/>
            <person name="Warris S."/>
            <person name="Nguyen H.D.T."/>
            <person name="van Gent-Pelzer M.P.E."/>
            <person name="Joly D.L."/>
            <person name="van de Geest H.C."/>
            <person name="Bonants P.J.M."/>
            <person name="Smith D.S."/>
            <person name="Levesque C.A."/>
            <person name="van der Lee T.A.J."/>
        </authorList>
    </citation>
    <scope>NUCLEOTIDE SEQUENCE [LARGE SCALE GENOMIC DNA]</scope>
    <source>
        <strain evidence="18 19">JEL517</strain>
    </source>
</reference>
<dbReference type="GO" id="GO:0006096">
    <property type="term" value="P:glycolytic process"/>
    <property type="evidence" value="ECO:0007669"/>
    <property type="project" value="UniProtKB-KW"/>
</dbReference>
<evidence type="ECO:0000313" key="18">
    <source>
        <dbReference type="EMBL" id="TPX37028.1"/>
    </source>
</evidence>
<keyword evidence="12 16" id="KW-0418">Kinase</keyword>
<dbReference type="PANTHER" id="PTHR11406">
    <property type="entry name" value="PHOSPHOGLYCERATE KINASE"/>
    <property type="match status" value="1"/>
</dbReference>
<dbReference type="STRING" id="1806994.A0A507CCF8"/>
<dbReference type="OrthoDB" id="275353at2759"/>
<evidence type="ECO:0000256" key="2">
    <source>
        <dbReference type="ARBA" id="ARBA00001946"/>
    </source>
</evidence>
<evidence type="ECO:0000256" key="9">
    <source>
        <dbReference type="ARBA" id="ARBA00022679"/>
    </source>
</evidence>
<comment type="caution">
    <text evidence="18">The sequence shown here is derived from an EMBL/GenBank/DDBJ whole genome shotgun (WGS) entry which is preliminary data.</text>
</comment>
<dbReference type="EMBL" id="QEAO01000003">
    <property type="protein sequence ID" value="TPX37028.1"/>
    <property type="molecule type" value="Genomic_DNA"/>
</dbReference>
<dbReference type="CDD" id="cd00318">
    <property type="entry name" value="Phosphoglycerate_kinase"/>
    <property type="match status" value="1"/>
</dbReference>
<gene>
    <name evidence="18" type="primary">PGK1</name>
    <name evidence="18" type="ORF">SmJEL517_g00822</name>
</gene>
<keyword evidence="14" id="KW-0460">Magnesium</keyword>
<keyword evidence="10" id="KW-0479">Metal-binding</keyword>
<evidence type="ECO:0000256" key="15">
    <source>
        <dbReference type="ARBA" id="ARBA00023152"/>
    </source>
</evidence>
<name>A0A507CCF8_9FUNG</name>
<dbReference type="InterPro" id="IPR015824">
    <property type="entry name" value="Phosphoglycerate_kinase_N"/>
</dbReference>
<organism evidence="18 19">
    <name type="scientific">Synchytrium microbalum</name>
    <dbReference type="NCBI Taxonomy" id="1806994"/>
    <lineage>
        <taxon>Eukaryota</taxon>
        <taxon>Fungi</taxon>
        <taxon>Fungi incertae sedis</taxon>
        <taxon>Chytridiomycota</taxon>
        <taxon>Chytridiomycota incertae sedis</taxon>
        <taxon>Chytridiomycetes</taxon>
        <taxon>Synchytriales</taxon>
        <taxon>Synchytriaceae</taxon>
        <taxon>Synchytrium</taxon>
    </lineage>
</organism>
<dbReference type="Proteomes" id="UP000319731">
    <property type="component" value="Unassembled WGS sequence"/>
</dbReference>
<comment type="subcellular location">
    <subcellularLocation>
        <location evidence="3">Cytoplasm</location>
    </subcellularLocation>
</comment>
<keyword evidence="13" id="KW-0067">ATP-binding</keyword>
<dbReference type="GeneID" id="42002047"/>
<evidence type="ECO:0000256" key="11">
    <source>
        <dbReference type="ARBA" id="ARBA00022741"/>
    </source>
</evidence>
<dbReference type="InterPro" id="IPR001576">
    <property type="entry name" value="Phosphoglycerate_kinase"/>
</dbReference>
<evidence type="ECO:0000256" key="3">
    <source>
        <dbReference type="ARBA" id="ARBA00004496"/>
    </source>
</evidence>
<dbReference type="FunFam" id="3.40.50.1260:FF:000031">
    <property type="entry name" value="Phosphoglycerate kinase 1"/>
    <property type="match status" value="1"/>
</dbReference>
<comment type="catalytic activity">
    <reaction evidence="1 16">
        <text>(2R)-3-phosphoglycerate + ATP = (2R)-3-phospho-glyceroyl phosphate + ADP</text>
        <dbReference type="Rhea" id="RHEA:14801"/>
        <dbReference type="ChEBI" id="CHEBI:30616"/>
        <dbReference type="ChEBI" id="CHEBI:57604"/>
        <dbReference type="ChEBI" id="CHEBI:58272"/>
        <dbReference type="ChEBI" id="CHEBI:456216"/>
        <dbReference type="EC" id="2.7.2.3"/>
    </reaction>
</comment>
<keyword evidence="15" id="KW-0324">Glycolysis</keyword>
<evidence type="ECO:0000256" key="12">
    <source>
        <dbReference type="ARBA" id="ARBA00022777"/>
    </source>
</evidence>
<evidence type="ECO:0000256" key="6">
    <source>
        <dbReference type="ARBA" id="ARBA00011245"/>
    </source>
</evidence>
<sequence>MSSVKISDKLGLNDVNVTGKRVLIRQRIVASLPTINYVLKNGAKSVVLMSHLGRPDGKVVPKYSLKPVATEVSTLLGKPVTFLEDCVGSAVEEACAKPTDGQIILLENLRFHIEEEGSVKDEAGNKIKASKEDIAAFRASLTKLGDIYVNDAFGTAHRAHSSMVGVELPIRAAGFLMKKELDYFSKVLEHPERPFLAILGGAKVSDKIQLINNLLDKTDKIIVGGGMAFTFKKVINNMNIGGSLYDAEGAKIVHDLVEKAKKNSVELIFPVDFVTADKFSKDANAGYATEEEGIPDGLMGLDCGEKSNEINRKVVLSSKTILWNGPAGVFEFEKFEKGTKVILDALIEATKNGATTIVGGGDTATAAAKWDAEDKLSHVSTGGGASLELLEGNSVSPVNTVIGGFEKDGSELYIARSLLGGGVHVGKAGRHLRPEGCHIAYGGKECVEREYEVLTVTDPNAFVWVDDAGKCTAQGYTPVSAGREKDGRELYVAQVLYEGSVQVGKTGKHMDGAHIAYSGREKNVLCYRVLCHKP</sequence>
<evidence type="ECO:0000256" key="5">
    <source>
        <dbReference type="ARBA" id="ARBA00008982"/>
    </source>
</evidence>
<dbReference type="GO" id="GO:0046872">
    <property type="term" value="F:metal ion binding"/>
    <property type="evidence" value="ECO:0007669"/>
    <property type="project" value="UniProtKB-KW"/>
</dbReference>
<evidence type="ECO:0000256" key="1">
    <source>
        <dbReference type="ARBA" id="ARBA00000642"/>
    </source>
</evidence>
<comment type="pathway">
    <text evidence="4">Carbohydrate degradation; glycolysis; pyruvate from D-glyceraldehyde 3-phosphate: step 2/5.</text>
</comment>
<evidence type="ECO:0000256" key="17">
    <source>
        <dbReference type="RuleBase" id="RU000696"/>
    </source>
</evidence>
<dbReference type="SUPFAM" id="SSF53748">
    <property type="entry name" value="Phosphoglycerate kinase"/>
    <property type="match status" value="1"/>
</dbReference>
<dbReference type="GO" id="GO:0004618">
    <property type="term" value="F:phosphoglycerate kinase activity"/>
    <property type="evidence" value="ECO:0007669"/>
    <property type="project" value="UniProtKB-EC"/>
</dbReference>